<keyword evidence="1" id="KW-0472">Membrane</keyword>
<dbReference type="Pfam" id="PF23494">
    <property type="entry name" value="bPH_10"/>
    <property type="match status" value="1"/>
</dbReference>
<proteinExistence type="predicted"/>
<evidence type="ECO:0000259" key="3">
    <source>
        <dbReference type="Pfam" id="PF23494"/>
    </source>
</evidence>
<dbReference type="EMBL" id="QMIG01000001">
    <property type="protein sequence ID" value="RAW18935.1"/>
    <property type="molecule type" value="Genomic_DNA"/>
</dbReference>
<evidence type="ECO:0008006" key="6">
    <source>
        <dbReference type="Google" id="ProtNLM"/>
    </source>
</evidence>
<dbReference type="Pfam" id="PF23493">
    <property type="entry name" value="CysS_C"/>
    <property type="match status" value="1"/>
</dbReference>
<gene>
    <name evidence="4" type="ORF">DPM12_00440</name>
</gene>
<keyword evidence="5" id="KW-1185">Reference proteome</keyword>
<feature type="domain" description="Cysteinyl-tRNA ligase anticodon binding" evidence="2">
    <location>
        <begin position="157"/>
        <end position="206"/>
    </location>
</feature>
<evidence type="ECO:0000313" key="4">
    <source>
        <dbReference type="EMBL" id="RAW18935.1"/>
    </source>
</evidence>
<feature type="domain" description="YqeB PH" evidence="3">
    <location>
        <begin position="2"/>
        <end position="140"/>
    </location>
</feature>
<accession>A0A329R2Q0</accession>
<keyword evidence="1" id="KW-0812">Transmembrane</keyword>
<dbReference type="InterPro" id="IPR056411">
    <property type="entry name" value="CysS_C"/>
</dbReference>
<evidence type="ECO:0000256" key="1">
    <source>
        <dbReference type="SAM" id="Phobius"/>
    </source>
</evidence>
<protein>
    <recommendedName>
        <fullName evidence="6">DUF308 domain-containing protein</fullName>
    </recommendedName>
</protein>
<dbReference type="InterPro" id="IPR057798">
    <property type="entry name" value="PH_YqeB"/>
</dbReference>
<reference evidence="4 5" key="1">
    <citation type="submission" date="2018-06" db="EMBL/GenBank/DDBJ databases">
        <title>Phytoactinopolyspora halophila sp. nov., a novel halophilic actinomycete isolated from a saline soil in China.</title>
        <authorList>
            <person name="Tang S.-K."/>
        </authorList>
    </citation>
    <scope>NUCLEOTIDE SEQUENCE [LARGE SCALE GENOMIC DNA]</scope>
    <source>
        <strain evidence="4 5">YIM 96934</strain>
    </source>
</reference>
<keyword evidence="1" id="KW-1133">Transmembrane helix</keyword>
<organism evidence="4 5">
    <name type="scientific">Phytoactinopolyspora halophila</name>
    <dbReference type="NCBI Taxonomy" id="1981511"/>
    <lineage>
        <taxon>Bacteria</taxon>
        <taxon>Bacillati</taxon>
        <taxon>Actinomycetota</taxon>
        <taxon>Actinomycetes</taxon>
        <taxon>Jiangellales</taxon>
        <taxon>Jiangellaceae</taxon>
        <taxon>Phytoactinopolyspora</taxon>
    </lineage>
</organism>
<comment type="caution">
    <text evidence="4">The sequence shown here is derived from an EMBL/GenBank/DDBJ whole genome shotgun (WGS) entry which is preliminary data.</text>
</comment>
<dbReference type="AlphaFoldDB" id="A0A329R2Q0"/>
<evidence type="ECO:0000259" key="2">
    <source>
        <dbReference type="Pfam" id="PF23493"/>
    </source>
</evidence>
<dbReference type="Proteomes" id="UP000250462">
    <property type="component" value="Unassembled WGS sequence"/>
</dbReference>
<evidence type="ECO:0000313" key="5">
    <source>
        <dbReference type="Proteomes" id="UP000250462"/>
    </source>
</evidence>
<name>A0A329R2Q0_9ACTN</name>
<sequence>MLFGGFPIAGALIGWLLTPLASWLVTLPWAPLQGPAELLESLPQPQVTIGAIVVGIIAGAVLGAVGLHEALTIDISSGRVVLTRGGDVQRIDGSHVAVAFLTGKHLVLLDSATRELARAKTDLKAGDLEPAFRAHGYSWAADDPHRDDYERWVEDLPDLPIGADALFKARQRALDSGDGDDAEELRAELAKLGIVVRDVNKRQYWRLVRDTSG</sequence>
<dbReference type="OrthoDB" id="5145029at2"/>
<feature type="transmembrane region" description="Helical" evidence="1">
    <location>
        <begin position="46"/>
        <end position="67"/>
    </location>
</feature>